<dbReference type="InterPro" id="IPR001375">
    <property type="entry name" value="Peptidase_S9_cat"/>
</dbReference>
<dbReference type="SUPFAM" id="SSF53474">
    <property type="entry name" value="alpha/beta-Hydrolases"/>
    <property type="match status" value="1"/>
</dbReference>
<protein>
    <recommendedName>
        <fullName evidence="2">Peptidase S9 prolyl oligopeptidase catalytic domain-containing protein</fullName>
    </recommendedName>
</protein>
<dbReference type="STRING" id="599839.J4IB07"/>
<organism evidence="3 4">
    <name type="scientific">Fibroporia radiculosa</name>
    <dbReference type="NCBI Taxonomy" id="599839"/>
    <lineage>
        <taxon>Eukaryota</taxon>
        <taxon>Fungi</taxon>
        <taxon>Dikarya</taxon>
        <taxon>Basidiomycota</taxon>
        <taxon>Agaricomycotina</taxon>
        <taxon>Agaricomycetes</taxon>
        <taxon>Polyporales</taxon>
        <taxon>Fibroporiaceae</taxon>
        <taxon>Fibroporia</taxon>
    </lineage>
</organism>
<gene>
    <name evidence="3" type="ORF">FIBRA_05980</name>
</gene>
<dbReference type="OrthoDB" id="449091at2759"/>
<accession>J4IB07</accession>
<evidence type="ECO:0000313" key="4">
    <source>
        <dbReference type="Proteomes" id="UP000006352"/>
    </source>
</evidence>
<dbReference type="EMBL" id="HE797130">
    <property type="protein sequence ID" value="CCM03831.1"/>
    <property type="molecule type" value="Genomic_DNA"/>
</dbReference>
<dbReference type="PANTHER" id="PTHR43037">
    <property type="entry name" value="UNNAMED PRODUCT-RELATED"/>
    <property type="match status" value="1"/>
</dbReference>
<dbReference type="InterPro" id="IPR029058">
    <property type="entry name" value="AB_hydrolase_fold"/>
</dbReference>
<dbReference type="RefSeq" id="XP_012183114.1">
    <property type="nucleotide sequence ID" value="XM_012327724.1"/>
</dbReference>
<keyword evidence="1" id="KW-0732">Signal</keyword>
<dbReference type="Gene3D" id="3.40.50.1820">
    <property type="entry name" value="alpha/beta hydrolase"/>
    <property type="match status" value="1"/>
</dbReference>
<reference evidence="3 4" key="1">
    <citation type="journal article" date="2012" name="Appl. Environ. Microbiol.">
        <title>Short-read sequencing for genomic analysis of the brown rot fungus Fibroporia radiculosa.</title>
        <authorList>
            <person name="Tang J.D."/>
            <person name="Perkins A.D."/>
            <person name="Sonstegard T.S."/>
            <person name="Schroeder S.G."/>
            <person name="Burgess S.C."/>
            <person name="Diehl S.V."/>
        </authorList>
    </citation>
    <scope>NUCLEOTIDE SEQUENCE [LARGE SCALE GENOMIC DNA]</scope>
    <source>
        <strain evidence="3 4">TFFH 294</strain>
    </source>
</reference>
<feature type="domain" description="Peptidase S9 prolyl oligopeptidase catalytic" evidence="2">
    <location>
        <begin position="407"/>
        <end position="574"/>
    </location>
</feature>
<dbReference type="InterPro" id="IPR050955">
    <property type="entry name" value="Plant_Biomass_Hydrol_Est"/>
</dbReference>
<dbReference type="GeneID" id="24098742"/>
<dbReference type="GO" id="GO:0008236">
    <property type="term" value="F:serine-type peptidase activity"/>
    <property type="evidence" value="ECO:0007669"/>
    <property type="project" value="InterPro"/>
</dbReference>
<dbReference type="InParanoid" id="J4IB07"/>
<name>J4IB07_9APHY</name>
<dbReference type="Pfam" id="PF00326">
    <property type="entry name" value="Peptidase_S9"/>
    <property type="match status" value="1"/>
</dbReference>
<keyword evidence="4" id="KW-1185">Reference proteome</keyword>
<evidence type="ECO:0000256" key="1">
    <source>
        <dbReference type="ARBA" id="ARBA00022729"/>
    </source>
</evidence>
<dbReference type="Proteomes" id="UP000006352">
    <property type="component" value="Unassembled WGS sequence"/>
</dbReference>
<proteinExistence type="predicted"/>
<evidence type="ECO:0000313" key="3">
    <source>
        <dbReference type="EMBL" id="CCM03831.1"/>
    </source>
</evidence>
<dbReference type="GO" id="GO:0006508">
    <property type="term" value="P:proteolysis"/>
    <property type="evidence" value="ECO:0007669"/>
    <property type="project" value="InterPro"/>
</dbReference>
<evidence type="ECO:0000259" key="2">
    <source>
        <dbReference type="Pfam" id="PF00326"/>
    </source>
</evidence>
<dbReference type="PANTHER" id="PTHR43037:SF4">
    <property type="entry name" value="PEPTIDASE S9 PROLYL OLIGOPEPTIDASE CATALYTIC DOMAIN-CONTAINING PROTEIN"/>
    <property type="match status" value="1"/>
</dbReference>
<dbReference type="AlphaFoldDB" id="J4IB07"/>
<dbReference type="HOGENOM" id="CLU_014627_0_0_1"/>
<sequence>MVDHEVQRVFDASDQWRVSVSDVWDVLGPFPIHAREQQFLSPAFPLNLSEPINFNAKWPSSYADNGNVGWTTAQGGKNGVLDVSFPGIRETEGWAGLQHHAVLRTSVTLYPPTSLDSWSSKPPHLLVDLAQGSFFTILPRASQDESFNLGHDALRWYSGNIYAMTSSPSQPVRLPVAPSTTSPTTYDVFVSGDYEIRLFGDPLYNGNRDGIPVLSITLSISIEPEPLVDTVVHMASHDVSCDFVDGWSFGNALGVGIRSVSGWWTVKDIVLAVAPADVNVSIVDEIRVAPMQTRIIPIRFSQSVPFYEKELRLALHLVSETASEILQVVLPVNQHKHWADSELSTDGIKATYFFATSMPTAFLVKPPEKENEGTPRPPVLALHGAGVDILSAPFWIQALPRQASSWIIAPTGRTAWGLDWHGPSIQDTWGTVDALYYILVSRDAWHGYALADQTRVLVLGHSNGGQGAWYLASRYPDRVIAAIPAAAYIKSQASAHFIDPALRAILETSFTPDDNDLFLSNLVDTPILAIHGGNDENVPVWHTREAVAIVKTWNPRANITYHEDPHQPHWYPSAFDNDHVRNFMDSVLSQDSSLNLASPKFEAGSFTLTVSMPAESGSLHGWQIHSLLIPGRLARLTVQIRDSAVFVRTTNVQTFSVQHTTLAAERQLVIDDNAVSVKPHQNWPDGVQYFSLDEQNFVPARASQSSGRMAKILSTAAPMVIVVSDMSSEHALLSALQIAHNLDVYHKLDSEIIDSTEAMRRQSADELGSGNIVVLGDLGCSFAAAVLRARQTAFTYSDGLLYLRGRPLLHTSATLFLHPHPSNQEGSMVFIQANDGLGLERALRLFPLRTGTTLPDWIVVGEDTDHIGAAGVEGAGVWNSSWGWNDALSWF</sequence>